<reference evidence="2" key="1">
    <citation type="submission" date="2022-01" db="EMBL/GenBank/DDBJ databases">
        <authorList>
            <person name="Jo J.-H."/>
            <person name="Im W.-T."/>
        </authorList>
    </citation>
    <scope>NUCLEOTIDE SEQUENCE</scope>
    <source>
        <strain evidence="2">NA20</strain>
    </source>
</reference>
<sequence length="297" mass="34899">MKLFIPFLLFLLNMTASAQFKKIDRSTNNLQGAVKSITTVYHRAEEKFGELTKQSIQMTETEEYNKDGLLTFSKLVIGSSTTRTTYKYDKANNLIEKKEDEDGEATLVQAIYNADGKEIELNTFDKKGALETKLKKKYNEQGQLITASLYNGDGTLREKETFSYNEKKYLDEKTTSNAKGEEKKMSTYKFSDKGLLLEEITFTYEKLISFVYYVNKYDDKDRVILKKKSLPDGESFEDTKIEYDTFGNITNEFTNADNYQKDKYTYDTRNNWTMSVREWNYFKNKRKYIIERSIKYY</sequence>
<evidence type="ECO:0000256" key="1">
    <source>
        <dbReference type="SAM" id="SignalP"/>
    </source>
</evidence>
<dbReference type="Gene3D" id="2.180.10.10">
    <property type="entry name" value="RHS repeat-associated core"/>
    <property type="match status" value="1"/>
</dbReference>
<dbReference type="RefSeq" id="WP_237871129.1">
    <property type="nucleotide sequence ID" value="NZ_JAKLTR010000005.1"/>
</dbReference>
<protein>
    <recommendedName>
        <fullName evidence="4">RHS repeat protein</fullName>
    </recommendedName>
</protein>
<keyword evidence="1" id="KW-0732">Signal</keyword>
<name>A0ABS9KQM9_9BACT</name>
<dbReference type="EMBL" id="JAKLTR010000005">
    <property type="protein sequence ID" value="MCG2614580.1"/>
    <property type="molecule type" value="Genomic_DNA"/>
</dbReference>
<dbReference type="Proteomes" id="UP001165367">
    <property type="component" value="Unassembled WGS sequence"/>
</dbReference>
<gene>
    <name evidence="2" type="ORF">LZZ85_09820</name>
</gene>
<evidence type="ECO:0000313" key="2">
    <source>
        <dbReference type="EMBL" id="MCG2614580.1"/>
    </source>
</evidence>
<organism evidence="2 3">
    <name type="scientific">Terrimonas ginsenosidimutans</name>
    <dbReference type="NCBI Taxonomy" id="2908004"/>
    <lineage>
        <taxon>Bacteria</taxon>
        <taxon>Pseudomonadati</taxon>
        <taxon>Bacteroidota</taxon>
        <taxon>Chitinophagia</taxon>
        <taxon>Chitinophagales</taxon>
        <taxon>Chitinophagaceae</taxon>
        <taxon>Terrimonas</taxon>
    </lineage>
</organism>
<evidence type="ECO:0008006" key="4">
    <source>
        <dbReference type="Google" id="ProtNLM"/>
    </source>
</evidence>
<keyword evidence="3" id="KW-1185">Reference proteome</keyword>
<accession>A0ABS9KQM9</accession>
<feature type="chain" id="PRO_5045090874" description="RHS repeat protein" evidence="1">
    <location>
        <begin position="19"/>
        <end position="297"/>
    </location>
</feature>
<evidence type="ECO:0000313" key="3">
    <source>
        <dbReference type="Proteomes" id="UP001165367"/>
    </source>
</evidence>
<feature type="signal peptide" evidence="1">
    <location>
        <begin position="1"/>
        <end position="18"/>
    </location>
</feature>
<comment type="caution">
    <text evidence="2">The sequence shown here is derived from an EMBL/GenBank/DDBJ whole genome shotgun (WGS) entry which is preliminary data.</text>
</comment>
<proteinExistence type="predicted"/>